<evidence type="ECO:0000313" key="5">
    <source>
        <dbReference type="Proteomes" id="UP001484239"/>
    </source>
</evidence>
<proteinExistence type="predicted"/>
<dbReference type="EMBL" id="JBBHLI010000005">
    <property type="protein sequence ID" value="MEK9501348.1"/>
    <property type="molecule type" value="Genomic_DNA"/>
</dbReference>
<dbReference type="Pfam" id="PF13709">
    <property type="entry name" value="DUF4159"/>
    <property type="match status" value="1"/>
</dbReference>
<evidence type="ECO:0000256" key="1">
    <source>
        <dbReference type="SAM" id="MobiDB-lite"/>
    </source>
</evidence>
<feature type="compositionally biased region" description="Low complexity" evidence="1">
    <location>
        <begin position="29"/>
        <end position="38"/>
    </location>
</feature>
<evidence type="ECO:0000259" key="3">
    <source>
        <dbReference type="Pfam" id="PF13709"/>
    </source>
</evidence>
<feature type="signal peptide" evidence="2">
    <location>
        <begin position="1"/>
        <end position="27"/>
    </location>
</feature>
<feature type="chain" id="PRO_5045137898" evidence="2">
    <location>
        <begin position="28"/>
        <end position="269"/>
    </location>
</feature>
<name>A0ABU9E9E1_9BACT</name>
<feature type="domain" description="DUF4159" evidence="3">
    <location>
        <begin position="78"/>
        <end position="267"/>
    </location>
</feature>
<gene>
    <name evidence="4" type="ORF">WI372_10210</name>
</gene>
<dbReference type="InterPro" id="IPR025297">
    <property type="entry name" value="DUF4159"/>
</dbReference>
<keyword evidence="2" id="KW-0732">Signal</keyword>
<organism evidence="4 5">
    <name type="scientific">Gaopeijia maritima</name>
    <dbReference type="NCBI Taxonomy" id="3119007"/>
    <lineage>
        <taxon>Bacteria</taxon>
        <taxon>Pseudomonadati</taxon>
        <taxon>Gemmatimonadota</taxon>
        <taxon>Longimicrobiia</taxon>
        <taxon>Gaopeijiales</taxon>
        <taxon>Gaopeijiaceae</taxon>
        <taxon>Gaopeijia</taxon>
    </lineage>
</organism>
<feature type="region of interest" description="Disordered" evidence="1">
    <location>
        <begin position="29"/>
        <end position="49"/>
    </location>
</feature>
<keyword evidence="5" id="KW-1185">Reference proteome</keyword>
<dbReference type="Gene3D" id="3.40.50.12140">
    <property type="entry name" value="Domain of unknown function DUF4159"/>
    <property type="match status" value="1"/>
</dbReference>
<accession>A0ABU9E9E1</accession>
<reference evidence="4 5" key="1">
    <citation type="submission" date="2024-02" db="EMBL/GenBank/DDBJ databases">
        <title>A novel Gemmatimonadota bacterium.</title>
        <authorList>
            <person name="Du Z.-J."/>
            <person name="Ye Y.-Q."/>
        </authorList>
    </citation>
    <scope>NUCLEOTIDE SEQUENCE [LARGE SCALE GENOMIC DNA]</scope>
    <source>
        <strain evidence="4 5">DH-20</strain>
    </source>
</reference>
<sequence>MTLLELTGLAAALAASAAVAAATLAPAAPGGTAVGRPAPESPLATQDERGYDGRVTFARIQFESGGRSFGDFGRGGREPPWAHDHPRADRNFSNILGELTAIDTDADNYRAIRMDDPEVFKYPVIYVVEVGSWNPSQAEVEALGEYIAKGGFMIVDDFRDRQIYQLQAILAQAVPGMEILEVPPDHEIFDSFYYIEDPYSLIPPYGGNRPVYLGVYEDNDPAKRLLAILNYNNDIAEYWEYSDRGFYPIDLSNEAYQFGVNYFMYALTH</sequence>
<evidence type="ECO:0000313" key="4">
    <source>
        <dbReference type="EMBL" id="MEK9501348.1"/>
    </source>
</evidence>
<comment type="caution">
    <text evidence="4">The sequence shown here is derived from an EMBL/GenBank/DDBJ whole genome shotgun (WGS) entry which is preliminary data.</text>
</comment>
<protein>
    <submittedName>
        <fullName evidence="4">DUF4159 domain-containing protein</fullName>
    </submittedName>
</protein>
<dbReference type="RefSeq" id="WP_405275913.1">
    <property type="nucleotide sequence ID" value="NZ_CP144380.1"/>
</dbReference>
<dbReference type="Proteomes" id="UP001484239">
    <property type="component" value="Unassembled WGS sequence"/>
</dbReference>
<evidence type="ECO:0000256" key="2">
    <source>
        <dbReference type="SAM" id="SignalP"/>
    </source>
</evidence>